<dbReference type="SUPFAM" id="SSF81631">
    <property type="entry name" value="PAP/OAS1 substrate-binding domain"/>
    <property type="match status" value="2"/>
</dbReference>
<keyword evidence="9" id="KW-0548">Nucleotidyltransferase</keyword>
<evidence type="ECO:0000313" key="10">
    <source>
        <dbReference type="Proteomes" id="UP000276133"/>
    </source>
</evidence>
<feature type="compositionally biased region" description="Polar residues" evidence="7">
    <location>
        <begin position="667"/>
        <end position="679"/>
    </location>
</feature>
<comment type="cofactor">
    <cofactor evidence="2">
        <name>Mg(2+)</name>
        <dbReference type="ChEBI" id="CHEBI:18420"/>
    </cofactor>
</comment>
<dbReference type="PANTHER" id="PTHR12271">
    <property type="entry name" value="POLY A POLYMERASE CID PAP -RELATED"/>
    <property type="match status" value="1"/>
</dbReference>
<dbReference type="EMBL" id="REGN01001879">
    <property type="protein sequence ID" value="RNA31915.1"/>
    <property type="molecule type" value="Genomic_DNA"/>
</dbReference>
<dbReference type="Gene3D" id="1.10.1410.10">
    <property type="match status" value="2"/>
</dbReference>
<feature type="compositionally biased region" description="Acidic residues" evidence="7">
    <location>
        <begin position="630"/>
        <end position="650"/>
    </location>
</feature>
<feature type="compositionally biased region" description="Basic residues" evidence="7">
    <location>
        <begin position="32"/>
        <end position="43"/>
    </location>
</feature>
<evidence type="ECO:0000256" key="2">
    <source>
        <dbReference type="ARBA" id="ARBA00001946"/>
    </source>
</evidence>
<proteinExistence type="predicted"/>
<evidence type="ECO:0000256" key="3">
    <source>
        <dbReference type="ARBA" id="ARBA00022679"/>
    </source>
</evidence>
<dbReference type="InterPro" id="IPR054708">
    <property type="entry name" value="MTPAP-like_central"/>
</dbReference>
<feature type="compositionally biased region" description="Basic and acidic residues" evidence="7">
    <location>
        <begin position="56"/>
        <end position="65"/>
    </location>
</feature>
<reference evidence="9 10" key="1">
    <citation type="journal article" date="2018" name="Sci. Rep.">
        <title>Genomic signatures of local adaptation to the degree of environmental predictability in rotifers.</title>
        <authorList>
            <person name="Franch-Gras L."/>
            <person name="Hahn C."/>
            <person name="Garcia-Roger E.M."/>
            <person name="Carmona M.J."/>
            <person name="Serra M."/>
            <person name="Gomez A."/>
        </authorList>
    </citation>
    <scope>NUCLEOTIDE SEQUENCE [LARGE SCALE GENOMIC DNA]</scope>
    <source>
        <strain evidence="9">HYR1</strain>
    </source>
</reference>
<protein>
    <submittedName>
        <fullName evidence="9">Terminal uridylyltransferase 4 isoform X3</fullName>
    </submittedName>
</protein>
<evidence type="ECO:0000259" key="8">
    <source>
        <dbReference type="PROSITE" id="PS50158"/>
    </source>
</evidence>
<dbReference type="GO" id="GO:0050265">
    <property type="term" value="F:RNA uridylyltransferase activity"/>
    <property type="evidence" value="ECO:0007669"/>
    <property type="project" value="TreeGrafter"/>
</dbReference>
<dbReference type="SUPFAM" id="SSF57756">
    <property type="entry name" value="Retrovirus zinc finger-like domains"/>
    <property type="match status" value="1"/>
</dbReference>
<evidence type="ECO:0000256" key="7">
    <source>
        <dbReference type="SAM" id="MobiDB-lite"/>
    </source>
</evidence>
<dbReference type="Pfam" id="PF00098">
    <property type="entry name" value="zf-CCHC"/>
    <property type="match status" value="2"/>
</dbReference>
<evidence type="ECO:0000256" key="5">
    <source>
        <dbReference type="ARBA" id="ARBA00022842"/>
    </source>
</evidence>
<organism evidence="9 10">
    <name type="scientific">Brachionus plicatilis</name>
    <name type="common">Marine rotifer</name>
    <name type="synonym">Brachionus muelleri</name>
    <dbReference type="NCBI Taxonomy" id="10195"/>
    <lineage>
        <taxon>Eukaryota</taxon>
        <taxon>Metazoa</taxon>
        <taxon>Spiralia</taxon>
        <taxon>Gnathifera</taxon>
        <taxon>Rotifera</taxon>
        <taxon>Eurotatoria</taxon>
        <taxon>Monogononta</taxon>
        <taxon>Pseudotrocha</taxon>
        <taxon>Ploima</taxon>
        <taxon>Brachionidae</taxon>
        <taxon>Brachionus</taxon>
    </lineage>
</organism>
<feature type="domain" description="CCHC-type" evidence="8">
    <location>
        <begin position="1251"/>
        <end position="1264"/>
    </location>
</feature>
<dbReference type="InterPro" id="IPR043519">
    <property type="entry name" value="NT_sf"/>
</dbReference>
<keyword evidence="10" id="KW-1185">Reference proteome</keyword>
<evidence type="ECO:0000256" key="1">
    <source>
        <dbReference type="ARBA" id="ARBA00001936"/>
    </source>
</evidence>
<gene>
    <name evidence="9" type="ORF">BpHYR1_026423</name>
</gene>
<dbReference type="Pfam" id="PF03828">
    <property type="entry name" value="PAP_assoc"/>
    <property type="match status" value="2"/>
</dbReference>
<evidence type="ECO:0000256" key="4">
    <source>
        <dbReference type="ARBA" id="ARBA00022723"/>
    </source>
</evidence>
<accession>A0A3M7S8C5</accession>
<keyword evidence="6" id="KW-0862">Zinc</keyword>
<dbReference type="Pfam" id="PF22600">
    <property type="entry name" value="MTPAP-like_central"/>
    <property type="match status" value="1"/>
</dbReference>
<keyword evidence="5" id="KW-0460">Magnesium</keyword>
<dbReference type="GO" id="GO:0031123">
    <property type="term" value="P:RNA 3'-end processing"/>
    <property type="evidence" value="ECO:0007669"/>
    <property type="project" value="TreeGrafter"/>
</dbReference>
<dbReference type="InterPro" id="IPR036875">
    <property type="entry name" value="Znf_CCHC_sf"/>
</dbReference>
<keyword evidence="6" id="KW-0863">Zinc-finger</keyword>
<comment type="cofactor">
    <cofactor evidence="1">
        <name>Mn(2+)</name>
        <dbReference type="ChEBI" id="CHEBI:29035"/>
    </cofactor>
</comment>
<dbReference type="InterPro" id="IPR001878">
    <property type="entry name" value="Znf_CCHC"/>
</dbReference>
<dbReference type="SUPFAM" id="SSF81301">
    <property type="entry name" value="Nucleotidyltransferase"/>
    <property type="match status" value="1"/>
</dbReference>
<feature type="domain" description="CCHC-type" evidence="8">
    <location>
        <begin position="797"/>
        <end position="812"/>
    </location>
</feature>
<comment type="caution">
    <text evidence="9">The sequence shown here is derived from an EMBL/GenBank/DDBJ whole genome shotgun (WGS) entry which is preliminary data.</text>
</comment>
<dbReference type="Gene3D" id="4.10.60.10">
    <property type="entry name" value="Zinc finger, CCHC-type"/>
    <property type="match status" value="1"/>
</dbReference>
<dbReference type="SMART" id="SM00343">
    <property type="entry name" value="ZnF_C2HC"/>
    <property type="match status" value="4"/>
</dbReference>
<keyword evidence="4" id="KW-0479">Metal-binding</keyword>
<dbReference type="OrthoDB" id="407432at2759"/>
<dbReference type="CDD" id="cd05402">
    <property type="entry name" value="NT_PAP_TUTase"/>
    <property type="match status" value="1"/>
</dbReference>
<feature type="compositionally biased region" description="Basic and acidic residues" evidence="7">
    <location>
        <begin position="460"/>
        <end position="472"/>
    </location>
</feature>
<dbReference type="PROSITE" id="PS50158">
    <property type="entry name" value="ZF_CCHC"/>
    <property type="match status" value="4"/>
</dbReference>
<evidence type="ECO:0000256" key="6">
    <source>
        <dbReference type="PROSITE-ProRule" id="PRU00047"/>
    </source>
</evidence>
<dbReference type="InterPro" id="IPR002058">
    <property type="entry name" value="PAP_assoc"/>
</dbReference>
<dbReference type="GO" id="GO:0008270">
    <property type="term" value="F:zinc ion binding"/>
    <property type="evidence" value="ECO:0007669"/>
    <property type="project" value="UniProtKB-KW"/>
</dbReference>
<sequence length="1470" mass="168447">MSANQNPRQSIPETSQDKQTECSNGTKAPAQPKRRRNRPSKSKKLSEPSKQNVEMPKSKENAKEEKFVHTVFGGMSKEKFHKQKDVRFCQQGKCDEQNELAPKSAQRKVTVTANKSVIVSILDPALHQDLRVEENVSSFNEANVATRMNCQAVTSLNGEPGQMEQNFVFELELEKNYVFRMNKSKTDKFRCNICNYFCDTSEVARKHINGPIHRNNLDTIKLEMKIRELELPCEQKLSHLSEYLTDFYTKNVISSDKLKQFYDIYFKFKEKYTSKHPLAAVNITGSLAHGLAFSDTSCDISVELEPKSDQSSSDILSEIRSFVKSEMSDIFNCRCDPKPQTPSKKSKSSASSNKLTLTTLKSNLVFNFTTGLYSYSYKTNYLIKSYLCLDERARVLAFCFRYLAKIAQIDKVDLCTLPAHAYIIMCIYFLQKLNPPVLPVLHDLCDSRRTQKAKNTDQPNNHDQDQDQHADAEDKYDKESVHDFEIFCKNVNNFVSWNNWLSQNESSIGELWLKLLTFYSIDFGFKKTLVSVRKQNRISKSSMKMYTKKISIEDPFYLKQSLSRNLMTQTSKYIASVISKACLYFVNGCHYRSVAVREADKKSPTIVDKLVEETGILDGRKARNAMENGSDMDSESESDESVMTESDTESDYLYKKKTKSTLDSDSNGQGPSLASSADNYSSLSTPFEMDQGEKFFFDDKCVDRTSLMDVSANSVDLNQFDLVNYEENLNDKFRSLLISVDEVGQCLDDLVDRVVDGMSLRESVPNVKISKCSSGQTFSFKFSQSSISFAKCPPKICSHCNKEGHLLHECPQDQLPELHKLPEMTSEWRQVITNVCHCIMDDNKQTKEEEAVRNTLLQNIRKIISQKYPDARLWLFGSSNNGFAMKKSDLDICMTLANNPQGQELNPKKIIRTIGALFRRDINFDQIEERVSAKVPIVKFRHKKLNIEGDISLYNTLALQNTDLLRSYVQIDSRLQVLGHVVKYFAKICRIGDASCGSLSSYAYIVMMLHYLMNTDPPVLPCLQRLNRYNCVDNKLEIDGWDCWFNRDLDNLHVHWPHYKKNNLTVGELWLGFLRYYTEVFDWENNVVCIRDTSPLTRRQKNWTKHRLAIEDPFELSHNLAAGVSHKMGLYILRSFAKARSVFGCIVSDFRPNEIRFNLDYFFNPRSLVEGNPPMDRNCYSCMKIGHQTKDCPLANAKRRERQFSDMFDGRNDNPLSLVCYRCNYSGHKAKDCPGDLKRTKTTSFSNELICFKCNMVGHYARDCLLNQGKIQIQPVFPVVSHQQSAPPPKMISLISNATHPIVFHNGDKTQLIVNNSTSGNSASSNASISNQKKQNQNGKTSINNHNLLLRQQSYPSQFPKTHSEHIYHQNHQYYNIMTKETMNGQYHSPSKQYSFTFTSPLGTSNGFNQSLPNQFDQYSPFHNQFLIYNPMPSPQISEYKIFGANFGSFDEKKIDLDIVQLNSTNFSRP</sequence>
<feature type="domain" description="CCHC-type" evidence="8">
    <location>
        <begin position="1179"/>
        <end position="1193"/>
    </location>
</feature>
<feature type="region of interest" description="Disordered" evidence="7">
    <location>
        <begin position="1"/>
        <end position="65"/>
    </location>
</feature>
<evidence type="ECO:0000313" key="9">
    <source>
        <dbReference type="EMBL" id="RNA31915.1"/>
    </source>
</evidence>
<feature type="domain" description="CCHC-type" evidence="8">
    <location>
        <begin position="1220"/>
        <end position="1234"/>
    </location>
</feature>
<feature type="region of interest" description="Disordered" evidence="7">
    <location>
        <begin position="451"/>
        <end position="472"/>
    </location>
</feature>
<feature type="region of interest" description="Disordered" evidence="7">
    <location>
        <begin position="618"/>
        <end position="679"/>
    </location>
</feature>
<feature type="compositionally biased region" description="Polar residues" evidence="7">
    <location>
        <begin position="1"/>
        <end position="14"/>
    </location>
</feature>
<feature type="compositionally biased region" description="Low complexity" evidence="7">
    <location>
        <begin position="1315"/>
        <end position="1341"/>
    </location>
</feature>
<keyword evidence="3 9" id="KW-0808">Transferase</keyword>
<feature type="region of interest" description="Disordered" evidence="7">
    <location>
        <begin position="1313"/>
        <end position="1341"/>
    </location>
</feature>
<name>A0A3M7S8C5_BRAPC</name>
<dbReference type="STRING" id="10195.A0A3M7S8C5"/>
<dbReference type="GO" id="GO:0003676">
    <property type="term" value="F:nucleic acid binding"/>
    <property type="evidence" value="ECO:0007669"/>
    <property type="project" value="InterPro"/>
</dbReference>
<dbReference type="Proteomes" id="UP000276133">
    <property type="component" value="Unassembled WGS sequence"/>
</dbReference>
<dbReference type="PANTHER" id="PTHR12271:SF66">
    <property type="entry name" value="TERMINAL URIDYLYLTRANSFERASE TAILOR"/>
    <property type="match status" value="1"/>
</dbReference>
<dbReference type="Gene3D" id="3.30.460.10">
    <property type="entry name" value="Beta Polymerase, domain 2"/>
    <property type="match status" value="2"/>
</dbReference>